<dbReference type="GO" id="GO:0005886">
    <property type="term" value="C:plasma membrane"/>
    <property type="evidence" value="ECO:0007669"/>
    <property type="project" value="UniProtKB-SubCell"/>
</dbReference>
<dbReference type="GO" id="GO:0004984">
    <property type="term" value="F:olfactory receptor activity"/>
    <property type="evidence" value="ECO:0007669"/>
    <property type="project" value="InterPro"/>
</dbReference>
<evidence type="ECO:0000256" key="4">
    <source>
        <dbReference type="ARBA" id="ARBA00022692"/>
    </source>
</evidence>
<reference evidence="11" key="2">
    <citation type="submission" date="2023-03" db="EMBL/GenBank/DDBJ databases">
        <authorList>
            <person name="Inwood S.N."/>
            <person name="Skelly J.G."/>
            <person name="Guhlin J."/>
            <person name="Harrop T.W.R."/>
            <person name="Goldson S.G."/>
            <person name="Dearden P.K."/>
        </authorList>
    </citation>
    <scope>NUCLEOTIDE SEQUENCE</scope>
    <source>
        <strain evidence="11">Lincoln</strain>
        <tissue evidence="11">Whole body</tissue>
    </source>
</reference>
<keyword evidence="5" id="KW-0552">Olfaction</keyword>
<evidence type="ECO:0000256" key="7">
    <source>
        <dbReference type="ARBA" id="ARBA00023136"/>
    </source>
</evidence>
<feature type="transmembrane region" description="Helical" evidence="10">
    <location>
        <begin position="145"/>
        <end position="166"/>
    </location>
</feature>
<comment type="subcellular location">
    <subcellularLocation>
        <location evidence="1">Cell membrane</location>
        <topology evidence="1">Multi-pass membrane protein</topology>
    </subcellularLocation>
</comment>
<evidence type="ECO:0000256" key="6">
    <source>
        <dbReference type="ARBA" id="ARBA00022989"/>
    </source>
</evidence>
<evidence type="ECO:0000256" key="5">
    <source>
        <dbReference type="ARBA" id="ARBA00022725"/>
    </source>
</evidence>
<protein>
    <submittedName>
        <fullName evidence="11">Uncharacterized protein</fullName>
    </submittedName>
</protein>
<dbReference type="PANTHER" id="PTHR21137">
    <property type="entry name" value="ODORANT RECEPTOR"/>
    <property type="match status" value="1"/>
</dbReference>
<gene>
    <name evidence="11" type="ORF">PV327_007743</name>
</gene>
<accession>A0AA39G058</accession>
<dbReference type="InterPro" id="IPR004117">
    <property type="entry name" value="7tm6_olfct_rcpt"/>
</dbReference>
<dbReference type="EMBL" id="JAQQBR010000004">
    <property type="protein sequence ID" value="KAK0178903.1"/>
    <property type="molecule type" value="Genomic_DNA"/>
</dbReference>
<keyword evidence="8" id="KW-0675">Receptor</keyword>
<evidence type="ECO:0000256" key="9">
    <source>
        <dbReference type="ARBA" id="ARBA00023224"/>
    </source>
</evidence>
<keyword evidence="12" id="KW-1185">Reference proteome</keyword>
<keyword evidence="7 10" id="KW-0472">Membrane</keyword>
<keyword evidence="2" id="KW-1003">Cell membrane</keyword>
<evidence type="ECO:0000313" key="12">
    <source>
        <dbReference type="Proteomes" id="UP001168972"/>
    </source>
</evidence>
<keyword evidence="9" id="KW-0807">Transducer</keyword>
<dbReference type="Pfam" id="PF02949">
    <property type="entry name" value="7tm_6"/>
    <property type="match status" value="1"/>
</dbReference>
<feature type="transmembrane region" description="Helical" evidence="10">
    <location>
        <begin position="79"/>
        <end position="96"/>
    </location>
</feature>
<evidence type="ECO:0000256" key="8">
    <source>
        <dbReference type="ARBA" id="ARBA00023170"/>
    </source>
</evidence>
<evidence type="ECO:0000256" key="3">
    <source>
        <dbReference type="ARBA" id="ARBA00022606"/>
    </source>
</evidence>
<organism evidence="11 12">
    <name type="scientific">Microctonus hyperodae</name>
    <name type="common">Parasitoid wasp</name>
    <dbReference type="NCBI Taxonomy" id="165561"/>
    <lineage>
        <taxon>Eukaryota</taxon>
        <taxon>Metazoa</taxon>
        <taxon>Ecdysozoa</taxon>
        <taxon>Arthropoda</taxon>
        <taxon>Hexapoda</taxon>
        <taxon>Insecta</taxon>
        <taxon>Pterygota</taxon>
        <taxon>Neoptera</taxon>
        <taxon>Endopterygota</taxon>
        <taxon>Hymenoptera</taxon>
        <taxon>Apocrita</taxon>
        <taxon>Ichneumonoidea</taxon>
        <taxon>Braconidae</taxon>
        <taxon>Euphorinae</taxon>
        <taxon>Microctonus</taxon>
    </lineage>
</organism>
<sequence>MTEENIRRNKPPAFEKLFSRDLFLLKFMGLSSMNGILSNQKQIKKWWDGIPIFISIIIMSTIVVCEFQTMCQIFQQQLAYAIQLFSVICSGVLSISKSMRLWMYRVELYDLLQKLGVMWKSAQFGSTLTEKISKAAERTKVLTRYYTILVCLLGISYIIRPYILFIDYHIHKDTNMSFDFSQTVYPCNLPFAIDSFVKYFICCTYQQCIAIAACIAWISCDTLFAQLTTHVSLQFMMLANEMTITINNCDNLENDHSISRIIGKIADKYQQLYL</sequence>
<dbReference type="Proteomes" id="UP001168972">
    <property type="component" value="Unassembled WGS sequence"/>
</dbReference>
<comment type="caution">
    <text evidence="11">The sequence shown here is derived from an EMBL/GenBank/DDBJ whole genome shotgun (WGS) entry which is preliminary data.</text>
</comment>
<evidence type="ECO:0000256" key="2">
    <source>
        <dbReference type="ARBA" id="ARBA00022475"/>
    </source>
</evidence>
<dbReference type="AlphaFoldDB" id="A0AA39G058"/>
<keyword evidence="6 10" id="KW-1133">Transmembrane helix</keyword>
<reference evidence="11" key="1">
    <citation type="journal article" date="2023" name="bioRxiv">
        <title>Scaffold-level genome assemblies of two parasitoid biocontrol wasps reveal the parthenogenesis mechanism and an associated novel virus.</title>
        <authorList>
            <person name="Inwood S."/>
            <person name="Skelly J."/>
            <person name="Guhlin J."/>
            <person name="Harrop T."/>
            <person name="Goldson S."/>
            <person name="Dearden P."/>
        </authorList>
    </citation>
    <scope>NUCLEOTIDE SEQUENCE</scope>
    <source>
        <strain evidence="11">Lincoln</strain>
        <tissue evidence="11">Whole body</tissue>
    </source>
</reference>
<evidence type="ECO:0000313" key="11">
    <source>
        <dbReference type="EMBL" id="KAK0178903.1"/>
    </source>
</evidence>
<keyword evidence="4 10" id="KW-0812">Transmembrane</keyword>
<dbReference type="GO" id="GO:0007165">
    <property type="term" value="P:signal transduction"/>
    <property type="evidence" value="ECO:0007669"/>
    <property type="project" value="UniProtKB-KW"/>
</dbReference>
<evidence type="ECO:0000256" key="1">
    <source>
        <dbReference type="ARBA" id="ARBA00004651"/>
    </source>
</evidence>
<proteinExistence type="predicted"/>
<name>A0AA39G058_MICHY</name>
<dbReference type="GO" id="GO:0005549">
    <property type="term" value="F:odorant binding"/>
    <property type="evidence" value="ECO:0007669"/>
    <property type="project" value="InterPro"/>
</dbReference>
<evidence type="ECO:0000256" key="10">
    <source>
        <dbReference type="SAM" id="Phobius"/>
    </source>
</evidence>
<keyword evidence="3" id="KW-0716">Sensory transduction</keyword>
<feature type="transmembrane region" description="Helical" evidence="10">
    <location>
        <begin position="49"/>
        <end position="67"/>
    </location>
</feature>
<dbReference type="PANTHER" id="PTHR21137:SF35">
    <property type="entry name" value="ODORANT RECEPTOR 19A-RELATED"/>
    <property type="match status" value="1"/>
</dbReference>